<gene>
    <name evidence="4" type="ORF">REIFOR_02141</name>
</gene>
<evidence type="ECO:0000313" key="4">
    <source>
        <dbReference type="EMBL" id="ATX77275.1"/>
    </source>
</evidence>
<organism evidence="4 5">
    <name type="scientific">Reinekea forsetii</name>
    <dbReference type="NCBI Taxonomy" id="1336806"/>
    <lineage>
        <taxon>Bacteria</taxon>
        <taxon>Pseudomonadati</taxon>
        <taxon>Pseudomonadota</taxon>
        <taxon>Gammaproteobacteria</taxon>
        <taxon>Oceanospirillales</taxon>
        <taxon>Saccharospirillaceae</taxon>
        <taxon>Reinekea</taxon>
    </lineage>
</organism>
<dbReference type="InterPro" id="IPR007809">
    <property type="entry name" value="FlgN-like"/>
</dbReference>
<accession>A0A2K8KRC5</accession>
<keyword evidence="3" id="KW-1005">Bacterial flagellum biogenesis</keyword>
<dbReference type="SUPFAM" id="SSF140566">
    <property type="entry name" value="FlgN-like"/>
    <property type="match status" value="1"/>
</dbReference>
<evidence type="ECO:0000256" key="1">
    <source>
        <dbReference type="ARBA" id="ARBA00002397"/>
    </source>
</evidence>
<comment type="function">
    <text evidence="1">Required for the efficient initiation of filament assembly.</text>
</comment>
<dbReference type="InterPro" id="IPR036679">
    <property type="entry name" value="FlgN-like_sf"/>
</dbReference>
<dbReference type="KEGG" id="rfo:REIFOR_02141"/>
<comment type="similarity">
    <text evidence="2">Belongs to the FlgN family.</text>
</comment>
<protein>
    <submittedName>
        <fullName evidence="4">FlgN-like domain protein</fullName>
    </submittedName>
</protein>
<keyword evidence="5" id="KW-1185">Reference proteome</keyword>
<proteinExistence type="inferred from homology"/>
<dbReference type="Pfam" id="PF05130">
    <property type="entry name" value="FlgN"/>
    <property type="match status" value="1"/>
</dbReference>
<dbReference type="Proteomes" id="UP000229757">
    <property type="component" value="Chromosome"/>
</dbReference>
<dbReference type="Gene3D" id="1.20.58.300">
    <property type="entry name" value="FlgN-like"/>
    <property type="match status" value="1"/>
</dbReference>
<evidence type="ECO:0000313" key="5">
    <source>
        <dbReference type="Proteomes" id="UP000229757"/>
    </source>
</evidence>
<evidence type="ECO:0000256" key="3">
    <source>
        <dbReference type="ARBA" id="ARBA00022795"/>
    </source>
</evidence>
<dbReference type="AlphaFoldDB" id="A0A2K8KRC5"/>
<dbReference type="EMBL" id="CP011797">
    <property type="protein sequence ID" value="ATX77275.1"/>
    <property type="molecule type" value="Genomic_DNA"/>
</dbReference>
<evidence type="ECO:0000256" key="2">
    <source>
        <dbReference type="ARBA" id="ARBA00007703"/>
    </source>
</evidence>
<reference evidence="4 5" key="1">
    <citation type="journal article" date="2017" name="Environ. Microbiol.">
        <title>Genomic and physiological analyses of 'Reinekea forsetii' reveal a versatile opportunistic lifestyle during spring algae blooms.</title>
        <authorList>
            <person name="Avci B."/>
            <person name="Hahnke R.L."/>
            <person name="Chafee M."/>
            <person name="Fischer T."/>
            <person name="Gruber-Vodicka H."/>
            <person name="Tegetmeyer H.E."/>
            <person name="Harder J."/>
            <person name="Fuchs B.M."/>
            <person name="Amann R.I."/>
            <person name="Teeling H."/>
        </authorList>
    </citation>
    <scope>NUCLEOTIDE SEQUENCE [LARGE SCALE GENOMIC DNA]</scope>
    <source>
        <strain evidence="4 5">Hel1_31_D35</strain>
    </source>
</reference>
<name>A0A2K8KRC5_9GAMM</name>
<dbReference type="GO" id="GO:0044780">
    <property type="term" value="P:bacterial-type flagellum assembly"/>
    <property type="evidence" value="ECO:0007669"/>
    <property type="project" value="InterPro"/>
</dbReference>
<sequence>MIMAARQLIQFQETLSATNATAQEFGVLLMDERKHLTSTLREDVNLLLPQKELLIKQLAGLQSSILQFCTASEIEPTYGALRAYLYRLGIAEAETVLDHWTALKNTLIKNQALNKTNEAILKELLRRNQIKQAMVSSLGRQSDTYAAPGKQTSRTMEGWVAQV</sequence>